<dbReference type="GO" id="GO:0005524">
    <property type="term" value="F:ATP binding"/>
    <property type="evidence" value="ECO:0007669"/>
    <property type="project" value="UniProtKB-KW"/>
</dbReference>
<keyword evidence="9 11" id="KW-0472">Membrane</keyword>
<evidence type="ECO:0000256" key="2">
    <source>
        <dbReference type="ARBA" id="ARBA00008149"/>
    </source>
</evidence>
<organism evidence="12 13">
    <name type="scientific">Streptomyces hainanensis</name>
    <dbReference type="NCBI Taxonomy" id="402648"/>
    <lineage>
        <taxon>Bacteria</taxon>
        <taxon>Bacillati</taxon>
        <taxon>Actinomycetota</taxon>
        <taxon>Actinomycetes</taxon>
        <taxon>Kitasatosporales</taxon>
        <taxon>Streptomycetaceae</taxon>
        <taxon>Streptomyces</taxon>
    </lineage>
</organism>
<name>A0A4R4TCU4_9ACTN</name>
<evidence type="ECO:0000256" key="1">
    <source>
        <dbReference type="ARBA" id="ARBA00004162"/>
    </source>
</evidence>
<evidence type="ECO:0000256" key="10">
    <source>
        <dbReference type="SAM" id="MobiDB-lite"/>
    </source>
</evidence>
<keyword evidence="5" id="KW-0547">Nucleotide-binding</keyword>
<evidence type="ECO:0000256" key="3">
    <source>
        <dbReference type="ARBA" id="ARBA00022475"/>
    </source>
</evidence>
<evidence type="ECO:0000313" key="13">
    <source>
        <dbReference type="Proteomes" id="UP000295345"/>
    </source>
</evidence>
<dbReference type="NCBIfam" id="TIGR03919">
    <property type="entry name" value="T7SS_EccB"/>
    <property type="match status" value="1"/>
</dbReference>
<dbReference type="Gene3D" id="2.40.50.910">
    <property type="entry name" value="Type VII secretion system EccB, repeat 3 domain"/>
    <property type="match status" value="1"/>
</dbReference>
<feature type="transmembrane region" description="Helical" evidence="11">
    <location>
        <begin position="40"/>
        <end position="61"/>
    </location>
</feature>
<keyword evidence="7" id="KW-0067">ATP-binding</keyword>
<evidence type="ECO:0000256" key="4">
    <source>
        <dbReference type="ARBA" id="ARBA00022692"/>
    </source>
</evidence>
<keyword evidence="6" id="KW-0378">Hydrolase</keyword>
<dbReference type="PANTHER" id="PTHR40765">
    <property type="entry name" value="ESX-2 SECRETION SYSTEM ATPASE ECCB2"/>
    <property type="match status" value="1"/>
</dbReference>
<gene>
    <name evidence="12" type="primary">eccB</name>
    <name evidence="12" type="ORF">E1283_20395</name>
</gene>
<evidence type="ECO:0000256" key="6">
    <source>
        <dbReference type="ARBA" id="ARBA00022801"/>
    </source>
</evidence>
<proteinExistence type="inferred from homology"/>
<keyword evidence="3" id="KW-1003">Cell membrane</keyword>
<dbReference type="RefSeq" id="WP_132819545.1">
    <property type="nucleotide sequence ID" value="NZ_SMKI01000221.1"/>
</dbReference>
<dbReference type="Pfam" id="PF05108">
    <property type="entry name" value="T7SS_ESX1_EccB"/>
    <property type="match status" value="1"/>
</dbReference>
<evidence type="ECO:0000256" key="5">
    <source>
        <dbReference type="ARBA" id="ARBA00022741"/>
    </source>
</evidence>
<comment type="subcellular location">
    <subcellularLocation>
        <location evidence="1">Cell membrane</location>
        <topology evidence="1">Single-pass membrane protein</topology>
    </subcellularLocation>
</comment>
<accession>A0A4R4TCU4</accession>
<evidence type="ECO:0000313" key="12">
    <source>
        <dbReference type="EMBL" id="TDC72962.1"/>
    </source>
</evidence>
<feature type="region of interest" description="Disordered" evidence="10">
    <location>
        <begin position="444"/>
        <end position="489"/>
    </location>
</feature>
<dbReference type="EMBL" id="SMKI01000221">
    <property type="protein sequence ID" value="TDC72962.1"/>
    <property type="molecule type" value="Genomic_DNA"/>
</dbReference>
<reference evidence="12 13" key="1">
    <citation type="submission" date="2019-03" db="EMBL/GenBank/DDBJ databases">
        <title>Draft genome sequences of novel Actinobacteria.</title>
        <authorList>
            <person name="Sahin N."/>
            <person name="Ay H."/>
            <person name="Saygin H."/>
        </authorList>
    </citation>
    <scope>NUCLEOTIDE SEQUENCE [LARGE SCALE GENOMIC DNA]</scope>
    <source>
        <strain evidence="12 13">DSM 41900</strain>
    </source>
</reference>
<feature type="region of interest" description="Disordered" evidence="10">
    <location>
        <begin position="301"/>
        <end position="348"/>
    </location>
</feature>
<comment type="caution">
    <text evidence="12">The sequence shown here is derived from an EMBL/GenBank/DDBJ whole genome shotgun (WGS) entry which is preliminary data.</text>
</comment>
<evidence type="ECO:0000256" key="8">
    <source>
        <dbReference type="ARBA" id="ARBA00022989"/>
    </source>
</evidence>
<keyword evidence="8 11" id="KW-1133">Transmembrane helix</keyword>
<evidence type="ECO:0000256" key="9">
    <source>
        <dbReference type="ARBA" id="ARBA00023136"/>
    </source>
</evidence>
<comment type="similarity">
    <text evidence="2">Belongs to the EccB family.</text>
</comment>
<dbReference type="InterPro" id="IPR007795">
    <property type="entry name" value="T7SS_EccB"/>
</dbReference>
<dbReference type="GO" id="GO:0005576">
    <property type="term" value="C:extracellular region"/>
    <property type="evidence" value="ECO:0007669"/>
    <property type="project" value="TreeGrafter"/>
</dbReference>
<evidence type="ECO:0000256" key="7">
    <source>
        <dbReference type="ARBA" id="ARBA00022840"/>
    </source>
</evidence>
<evidence type="ECO:0000256" key="11">
    <source>
        <dbReference type="SAM" id="Phobius"/>
    </source>
</evidence>
<dbReference type="GO" id="GO:0016787">
    <property type="term" value="F:hydrolase activity"/>
    <property type="evidence" value="ECO:0007669"/>
    <property type="project" value="UniProtKB-KW"/>
</dbReference>
<keyword evidence="4 11" id="KW-0812">Transmembrane</keyword>
<dbReference type="PANTHER" id="PTHR40765:SF2">
    <property type="entry name" value="ESX-2 SECRETION SYSTEM ATPASE ECCB2"/>
    <property type="match status" value="1"/>
</dbReference>
<keyword evidence="13" id="KW-1185">Reference proteome</keyword>
<dbReference type="GO" id="GO:0005886">
    <property type="term" value="C:plasma membrane"/>
    <property type="evidence" value="ECO:0007669"/>
    <property type="project" value="UniProtKB-SubCell"/>
</dbReference>
<protein>
    <submittedName>
        <fullName evidence="12">Type VII secretion protein EccB</fullName>
    </submittedName>
</protein>
<dbReference type="AlphaFoldDB" id="A0A4R4TCU4"/>
<dbReference type="InterPro" id="IPR044857">
    <property type="entry name" value="T7SS_EccB_R1"/>
</dbReference>
<dbReference type="Gene3D" id="3.30.2390.20">
    <property type="entry name" value="Type VII secretion system EccB, repeat 1 domain"/>
    <property type="match status" value="1"/>
</dbReference>
<sequence length="489" mass="49722">MATTRERADAYAYDHLRRSTSLLRGADEAVLDPRRRLNRALAGGTALAVLILAGFGIVGWLGGGRGPALPTAGAVVVGDDGDSYVVSGGTVHPALNLSSALLVGGGELTRVRQATLDQAPRGLPVGIPGAPDALPGAGQLVDRAWTLCVTPAETGGPPTETALYVSVPGVAPGDGSVGATVLARTDDDGLWLLTEGRRYALTETVRDLLGLQRVRPVPLPREVAETVPEGPEITVPESGGTGRAPDAELPFAAEVGDLAHTGADGSTPQYYLVRPDGLVSVSPLVHALLGATATADHELGGTRAAAARRSEEPAPGDAAWPDALPAAEEPGRDQPVCVSTPPGSRPGDAPWQATVHLPEAMPEPPGLTPVRAATGDRLGLLDAVYLPAGAGAVVLATTSGGAGGTHTLITDAGIAYPFASPEAVQRLRYAPGDAPSMPRAFVDLLPRGPVLDPEAAAREQTAPTASEDDAHDDGSGDTENAEGEEGTTP</sequence>
<dbReference type="Proteomes" id="UP000295345">
    <property type="component" value="Unassembled WGS sequence"/>
</dbReference>
<dbReference type="InterPro" id="IPR042485">
    <property type="entry name" value="T7SS_EccB_R3"/>
</dbReference>
<dbReference type="OrthoDB" id="3847604at2"/>
<feature type="compositionally biased region" description="Acidic residues" evidence="10">
    <location>
        <begin position="466"/>
        <end position="489"/>
    </location>
</feature>